<feature type="non-terminal residue" evidence="2">
    <location>
        <position position="1"/>
    </location>
</feature>
<feature type="transmembrane region" description="Helical" evidence="1">
    <location>
        <begin position="57"/>
        <end position="79"/>
    </location>
</feature>
<keyword evidence="3" id="KW-1185">Reference proteome</keyword>
<dbReference type="Proteomes" id="UP001374535">
    <property type="component" value="Chromosome 2"/>
</dbReference>
<evidence type="ECO:0000256" key="1">
    <source>
        <dbReference type="SAM" id="Phobius"/>
    </source>
</evidence>
<evidence type="ECO:0000313" key="2">
    <source>
        <dbReference type="EMBL" id="WVZ21280.1"/>
    </source>
</evidence>
<protein>
    <submittedName>
        <fullName evidence="2">Uncharacterized protein</fullName>
    </submittedName>
</protein>
<name>A0AAQ3P5G3_VIGMU</name>
<dbReference type="EMBL" id="CP144699">
    <property type="protein sequence ID" value="WVZ21280.1"/>
    <property type="molecule type" value="Genomic_DNA"/>
</dbReference>
<feature type="transmembrane region" description="Helical" evidence="1">
    <location>
        <begin position="189"/>
        <end position="218"/>
    </location>
</feature>
<keyword evidence="1" id="KW-1133">Transmembrane helix</keyword>
<dbReference type="AlphaFoldDB" id="A0AAQ3P5G3"/>
<evidence type="ECO:0000313" key="3">
    <source>
        <dbReference type="Proteomes" id="UP001374535"/>
    </source>
</evidence>
<accession>A0AAQ3P5G3</accession>
<keyword evidence="1" id="KW-0812">Transmembrane</keyword>
<organism evidence="2 3">
    <name type="scientific">Vigna mungo</name>
    <name type="common">Black gram</name>
    <name type="synonym">Phaseolus mungo</name>
    <dbReference type="NCBI Taxonomy" id="3915"/>
    <lineage>
        <taxon>Eukaryota</taxon>
        <taxon>Viridiplantae</taxon>
        <taxon>Streptophyta</taxon>
        <taxon>Embryophyta</taxon>
        <taxon>Tracheophyta</taxon>
        <taxon>Spermatophyta</taxon>
        <taxon>Magnoliopsida</taxon>
        <taxon>eudicotyledons</taxon>
        <taxon>Gunneridae</taxon>
        <taxon>Pentapetalae</taxon>
        <taxon>rosids</taxon>
        <taxon>fabids</taxon>
        <taxon>Fabales</taxon>
        <taxon>Fabaceae</taxon>
        <taxon>Papilionoideae</taxon>
        <taxon>50 kb inversion clade</taxon>
        <taxon>NPAAA clade</taxon>
        <taxon>indigoferoid/millettioid clade</taxon>
        <taxon>Phaseoleae</taxon>
        <taxon>Vigna</taxon>
    </lineage>
</organism>
<keyword evidence="1" id="KW-0472">Membrane</keyword>
<feature type="transmembrane region" description="Helical" evidence="1">
    <location>
        <begin position="147"/>
        <end position="169"/>
    </location>
</feature>
<gene>
    <name evidence="2" type="ORF">V8G54_008602</name>
</gene>
<proteinExistence type="predicted"/>
<reference evidence="2 3" key="1">
    <citation type="journal article" date="2023" name="Life. Sci Alliance">
        <title>Evolutionary insights into 3D genome organization and epigenetic landscape of Vigna mungo.</title>
        <authorList>
            <person name="Junaid A."/>
            <person name="Singh B."/>
            <person name="Bhatia S."/>
        </authorList>
    </citation>
    <scope>NUCLEOTIDE SEQUENCE [LARGE SCALE GENOMIC DNA]</scope>
    <source>
        <strain evidence="2">Urdbean</strain>
    </source>
</reference>
<sequence length="221" mass="24731">MIFKFETKKSFFLHHLHPLWCSPPPAKASHHRKSHVRSTPSAAMPSTIRSVAKSGSFFVSIFALIVTPVSSSFVDSFVLRCIVKPKSESGNPYNSTPVGQKPNHSRDFAAGVVLFFLLTQAWVFCLGRDSHLVSSSLSTVDVGRYHWCVMCLSTHFLTTLVVSLFLFVVDYLLLSLLHLHRQHGLHCRLWTPFAWCTTLALRLGTIPLFIVATVIVLLPSQ</sequence>
<feature type="transmembrane region" description="Helical" evidence="1">
    <location>
        <begin position="108"/>
        <end position="126"/>
    </location>
</feature>